<reference evidence="1 2" key="1">
    <citation type="journal article" date="2023" name="PLoS ONE">
        <title>Complete genome assembly of Hawai'i environmental nontuberculous mycobacteria reveals unexpected co-isolation with methylobacteria.</title>
        <authorList>
            <person name="Hendrix J."/>
            <person name="Epperson L.E."/>
            <person name="Tong E.I."/>
            <person name="Chan Y.L."/>
            <person name="Hasan N.A."/>
            <person name="Dawrs S.N."/>
            <person name="Norton G.J."/>
            <person name="Virdi R."/>
            <person name="Crooks J.L."/>
            <person name="Chan E.D."/>
            <person name="Honda J.R."/>
            <person name="Strong M."/>
        </authorList>
    </citation>
    <scope>NUCLEOTIDE SEQUENCE [LARGE SCALE GENOMIC DNA]</scope>
    <source>
        <strain evidence="1 2">NJH_HI01</strain>
    </source>
</reference>
<dbReference type="InterPro" id="IPR038444">
    <property type="entry name" value="DUF465_sf"/>
</dbReference>
<evidence type="ECO:0000313" key="1">
    <source>
        <dbReference type="EMBL" id="MEN3227290.1"/>
    </source>
</evidence>
<dbReference type="RefSeq" id="WP_133091805.1">
    <property type="nucleotide sequence ID" value="NZ_JACWCW010000022.1"/>
</dbReference>
<organism evidence="1 2">
    <name type="scientific">Methylorubrum rhodesianum</name>
    <dbReference type="NCBI Taxonomy" id="29427"/>
    <lineage>
        <taxon>Bacteria</taxon>
        <taxon>Pseudomonadati</taxon>
        <taxon>Pseudomonadota</taxon>
        <taxon>Alphaproteobacteria</taxon>
        <taxon>Hyphomicrobiales</taxon>
        <taxon>Methylobacteriaceae</taxon>
        <taxon>Methylorubrum</taxon>
    </lineage>
</organism>
<dbReference type="Pfam" id="PF04325">
    <property type="entry name" value="DUF465"/>
    <property type="match status" value="1"/>
</dbReference>
<protein>
    <submittedName>
        <fullName evidence="1">DUF465 domain-containing protein</fullName>
    </submittedName>
</protein>
<evidence type="ECO:0000313" key="2">
    <source>
        <dbReference type="Proteomes" id="UP001404845"/>
    </source>
</evidence>
<accession>A0ABU9Z800</accession>
<dbReference type="InterPro" id="IPR007420">
    <property type="entry name" value="DUF465"/>
</dbReference>
<sequence length="83" mass="9697">MSHAPHELPEEFPGQTGRIHALKLADGRFASLVERYHRVNRALHRMEERIEPVSEETEREFRRERLRLKDEIARALEIAAVAA</sequence>
<proteinExistence type="predicted"/>
<keyword evidence="2" id="KW-1185">Reference proteome</keyword>
<dbReference type="Gene3D" id="6.10.280.50">
    <property type="match status" value="1"/>
</dbReference>
<dbReference type="Proteomes" id="UP001404845">
    <property type="component" value="Unassembled WGS sequence"/>
</dbReference>
<name>A0ABU9Z800_9HYPH</name>
<gene>
    <name evidence="1" type="ORF">PUR21_06460</name>
</gene>
<dbReference type="EMBL" id="JAQYXL010000001">
    <property type="protein sequence ID" value="MEN3227290.1"/>
    <property type="molecule type" value="Genomic_DNA"/>
</dbReference>
<comment type="caution">
    <text evidence="1">The sequence shown here is derived from an EMBL/GenBank/DDBJ whole genome shotgun (WGS) entry which is preliminary data.</text>
</comment>